<dbReference type="EMBL" id="CACRSP010000015">
    <property type="protein sequence ID" value="VYT23145.1"/>
    <property type="molecule type" value="Genomic_DNA"/>
</dbReference>
<feature type="transmembrane region" description="Helical" evidence="1">
    <location>
        <begin position="127"/>
        <end position="146"/>
    </location>
</feature>
<dbReference type="RefSeq" id="WP_034520154.1">
    <property type="nucleotide sequence ID" value="NZ_CACRSP010000015.1"/>
</dbReference>
<feature type="transmembrane region" description="Helical" evidence="1">
    <location>
        <begin position="73"/>
        <end position="97"/>
    </location>
</feature>
<organism evidence="3">
    <name type="scientific">Bifidobacterium dentium</name>
    <dbReference type="NCBI Taxonomy" id="1689"/>
    <lineage>
        <taxon>Bacteria</taxon>
        <taxon>Bacillati</taxon>
        <taxon>Actinomycetota</taxon>
        <taxon>Actinomycetes</taxon>
        <taxon>Bifidobacteriales</taxon>
        <taxon>Bifidobacteriaceae</taxon>
        <taxon>Bifidobacterium</taxon>
    </lineage>
</organism>
<evidence type="ECO:0000313" key="4">
    <source>
        <dbReference type="Proteomes" id="UP000429211"/>
    </source>
</evidence>
<proteinExistence type="predicted"/>
<evidence type="ECO:0000313" key="3">
    <source>
        <dbReference type="EMBL" id="VYT23145.1"/>
    </source>
</evidence>
<evidence type="ECO:0000256" key="1">
    <source>
        <dbReference type="SAM" id="Phobius"/>
    </source>
</evidence>
<reference evidence="3" key="2">
    <citation type="submission" date="2019-11" db="EMBL/GenBank/DDBJ databases">
        <authorList>
            <person name="Feng L."/>
        </authorList>
    </citation>
    <scope>NUCLEOTIDE SEQUENCE</scope>
    <source>
        <strain evidence="3">BdentiumLFYP24</strain>
    </source>
</reference>
<feature type="transmembrane region" description="Helical" evidence="1">
    <location>
        <begin position="301"/>
        <end position="319"/>
    </location>
</feature>
<feature type="transmembrane region" description="Helical" evidence="1">
    <location>
        <begin position="190"/>
        <end position="215"/>
    </location>
</feature>
<feature type="transmembrane region" description="Helical" evidence="1">
    <location>
        <begin position="38"/>
        <end position="61"/>
    </location>
</feature>
<feature type="transmembrane region" description="Helical" evidence="1">
    <location>
        <begin position="423"/>
        <end position="443"/>
    </location>
</feature>
<keyword evidence="1" id="KW-0472">Membrane</keyword>
<protein>
    <submittedName>
        <fullName evidence="3">Uncharacterized protein</fullName>
    </submittedName>
</protein>
<dbReference type="Proteomes" id="UP000429211">
    <property type="component" value="Unassembled WGS sequence"/>
</dbReference>
<gene>
    <name evidence="3" type="ORF">BDLFYP24_00670</name>
    <name evidence="2" type="ORF">GBB04_11585</name>
</gene>
<name>A0A6N2UX74_9BIFI</name>
<evidence type="ECO:0000313" key="2">
    <source>
        <dbReference type="EMBL" id="KAB7457747.1"/>
    </source>
</evidence>
<keyword evidence="1" id="KW-1133">Transmembrane helix</keyword>
<sequence length="481" mass="51455">MTGKARAGIIRFMVVSTLLMRFFRRTLIQYGALRSGMVRWSLTALAAAWMVFSCVVAYFFLRPLGADRDKWSMMLDLSWVSTIPWVIGVFLLVKMLFSKADGALRIVSGLPVTGILRGLTIKASEMGVVLAAVTVSVFSISVSLLLSTGVDAIGLACLHLLLPALLLYAMLSLAWDLIGRAMRMLGLPQFASVTAICGLVAMLVGYAMLVLPLVMDIQERWLGGDDAILWATVVGDLAVRIGGLPTGIGASALLLAVTLADVAVSPPRYREQADYLPIHCPAAGRGDITMFAAYVLRSKDTFLESILAAALAIVLCVRGDTGFATLPACIVTFTGLSQFANGIVAIWNLHRGSAAYTYLCMICSQLAVYVPIWLAISLLTLPWGGPTPLGCLYSLAGIVAGSIVCTMLGIVFPMTKHNPLTTIVGLGSFALAGTLLLFAIGLLDLRGPILAVVLVAILAAMILYSILGIQTHQRSMRYEHR</sequence>
<feature type="transmembrane region" description="Helical" evidence="1">
    <location>
        <begin position="152"/>
        <end position="178"/>
    </location>
</feature>
<feature type="transmembrane region" description="Helical" evidence="1">
    <location>
        <begin position="227"/>
        <end position="260"/>
    </location>
</feature>
<accession>A0A6N2UX74</accession>
<keyword evidence="1" id="KW-0812">Transmembrane</keyword>
<feature type="transmembrane region" description="Helical" evidence="1">
    <location>
        <begin position="356"/>
        <end position="380"/>
    </location>
</feature>
<dbReference type="AlphaFoldDB" id="A0A6N2UX74"/>
<feature type="transmembrane region" description="Helical" evidence="1">
    <location>
        <begin position="449"/>
        <end position="467"/>
    </location>
</feature>
<feature type="transmembrane region" description="Helical" evidence="1">
    <location>
        <begin position="325"/>
        <end position="349"/>
    </location>
</feature>
<feature type="transmembrane region" description="Helical" evidence="1">
    <location>
        <begin position="392"/>
        <end position="411"/>
    </location>
</feature>
<reference evidence="2 4" key="1">
    <citation type="journal article" date="2019" name="Nat. Med.">
        <title>A library of human gut bacterial isolates paired with longitudinal multiomics data enables mechanistic microbiome research.</title>
        <authorList>
            <person name="Poyet M."/>
            <person name="Groussin M."/>
            <person name="Gibbons S.M."/>
            <person name="Avila-Pacheco J."/>
            <person name="Jiang X."/>
            <person name="Kearney S.M."/>
            <person name="Perrotta A.R."/>
            <person name="Berdy B."/>
            <person name="Zhao S."/>
            <person name="Lieberman T.D."/>
            <person name="Swanson P.K."/>
            <person name="Smith M."/>
            <person name="Roesemann S."/>
            <person name="Alexander J.E."/>
            <person name="Rich S.A."/>
            <person name="Livny J."/>
            <person name="Vlamakis H."/>
            <person name="Clish C."/>
            <person name="Bullock K."/>
            <person name="Deik A."/>
            <person name="Scott J."/>
            <person name="Pierce K.A."/>
            <person name="Xavier R.J."/>
            <person name="Alm E.J."/>
        </authorList>
    </citation>
    <scope>NUCLEOTIDE SEQUENCE [LARGE SCALE GENOMIC DNA]</scope>
    <source>
        <strain evidence="2 4">BIOML-A2</strain>
    </source>
</reference>
<dbReference type="EMBL" id="WDPD01000035">
    <property type="protein sequence ID" value="KAB7457747.1"/>
    <property type="molecule type" value="Genomic_DNA"/>
</dbReference>